<dbReference type="NCBIfam" id="TIGR01076">
    <property type="entry name" value="sortase_fam"/>
    <property type="match status" value="1"/>
</dbReference>
<dbReference type="InterPro" id="IPR041999">
    <property type="entry name" value="Sortase_D_1"/>
</dbReference>
<dbReference type="Proteomes" id="UP000198571">
    <property type="component" value="Unassembled WGS sequence"/>
</dbReference>
<accession>A0A1H9UEH8</accession>
<dbReference type="AlphaFoldDB" id="A0A1H9UEH8"/>
<dbReference type="OrthoDB" id="165822at2"/>
<evidence type="ECO:0000313" key="4">
    <source>
        <dbReference type="Proteomes" id="UP000198571"/>
    </source>
</evidence>
<feature type="active site" description="Proton donor/acceptor" evidence="2">
    <location>
        <position position="104"/>
    </location>
</feature>
<dbReference type="SUPFAM" id="SSF63817">
    <property type="entry name" value="Sortase"/>
    <property type="match status" value="1"/>
</dbReference>
<dbReference type="InterPro" id="IPR005754">
    <property type="entry name" value="Sortase"/>
</dbReference>
<reference evidence="4" key="1">
    <citation type="submission" date="2016-10" db="EMBL/GenBank/DDBJ databases">
        <authorList>
            <person name="Varghese N."/>
            <person name="Submissions S."/>
        </authorList>
    </citation>
    <scope>NUCLEOTIDE SEQUENCE [LARGE SCALE GENOMIC DNA]</scope>
    <source>
        <strain evidence="4">S9</strain>
    </source>
</reference>
<sequence length="189" mass="21396">MKKLGLFFLILGAVFIGNFFYEYQSATSGVMKINDERETPSQELDRNHLEPGEEIAVLKIPVLDKQYLTYWGTENDALDQGVGMHESEWTGPPDEERHTLLSGHRDTVFRELGDLQEGDKMIVDYNGISYTYMISDIWITSAEDTSVVVDKDQATLTLSTCYPFYLLGAAPDRYIIEAELTHTKEIGKG</sequence>
<dbReference type="CDD" id="cd05828">
    <property type="entry name" value="Sortase_D_1"/>
    <property type="match status" value="1"/>
</dbReference>
<dbReference type="GO" id="GO:0016787">
    <property type="term" value="F:hydrolase activity"/>
    <property type="evidence" value="ECO:0007669"/>
    <property type="project" value="UniProtKB-KW"/>
</dbReference>
<evidence type="ECO:0000256" key="2">
    <source>
        <dbReference type="PIRSR" id="PIRSR605754-1"/>
    </source>
</evidence>
<protein>
    <submittedName>
        <fullName evidence="3">Sortase A</fullName>
    </submittedName>
</protein>
<evidence type="ECO:0000256" key="1">
    <source>
        <dbReference type="ARBA" id="ARBA00022801"/>
    </source>
</evidence>
<dbReference type="RefSeq" id="WP_093051558.1">
    <property type="nucleotide sequence ID" value="NZ_FOGT01000007.1"/>
</dbReference>
<gene>
    <name evidence="3" type="ORF">SAMN05518684_107166</name>
</gene>
<keyword evidence="4" id="KW-1185">Reference proteome</keyword>
<feature type="active site" description="Acyl-thioester intermediate" evidence="2">
    <location>
        <position position="161"/>
    </location>
</feature>
<dbReference type="InterPro" id="IPR023365">
    <property type="entry name" value="Sortase_dom-sf"/>
</dbReference>
<keyword evidence="1" id="KW-0378">Hydrolase</keyword>
<evidence type="ECO:0000313" key="3">
    <source>
        <dbReference type="EMBL" id="SES07855.1"/>
    </source>
</evidence>
<dbReference type="EMBL" id="FOGT01000007">
    <property type="protein sequence ID" value="SES07855.1"/>
    <property type="molecule type" value="Genomic_DNA"/>
</dbReference>
<proteinExistence type="predicted"/>
<dbReference type="InterPro" id="IPR053525">
    <property type="entry name" value="Sortase_D"/>
</dbReference>
<organism evidence="3 4">
    <name type="scientific">Salipaludibacillus aurantiacus</name>
    <dbReference type="NCBI Taxonomy" id="1601833"/>
    <lineage>
        <taxon>Bacteria</taxon>
        <taxon>Bacillati</taxon>
        <taxon>Bacillota</taxon>
        <taxon>Bacilli</taxon>
        <taxon>Bacillales</taxon>
        <taxon>Bacillaceae</taxon>
    </lineage>
</organism>
<dbReference type="Pfam" id="PF04203">
    <property type="entry name" value="Sortase"/>
    <property type="match status" value="1"/>
</dbReference>
<dbReference type="Gene3D" id="2.40.260.10">
    <property type="entry name" value="Sortase"/>
    <property type="match status" value="1"/>
</dbReference>
<name>A0A1H9UEH8_9BACI</name>
<dbReference type="NCBIfam" id="NF033746">
    <property type="entry name" value="class_D_sortase"/>
    <property type="match status" value="1"/>
</dbReference>
<dbReference type="STRING" id="1601833.SAMN05518684_107166"/>